<dbReference type="Proteomes" id="UP001280121">
    <property type="component" value="Unassembled WGS sequence"/>
</dbReference>
<reference evidence="3" key="1">
    <citation type="journal article" date="2023" name="Plant J.">
        <title>Genome sequences and population genomics provide insights into the demographic history, inbreeding, and mutation load of two 'living fossil' tree species of Dipteronia.</title>
        <authorList>
            <person name="Feng Y."/>
            <person name="Comes H.P."/>
            <person name="Chen J."/>
            <person name="Zhu S."/>
            <person name="Lu R."/>
            <person name="Zhang X."/>
            <person name="Li P."/>
            <person name="Qiu J."/>
            <person name="Olsen K.M."/>
            <person name="Qiu Y."/>
        </authorList>
    </citation>
    <scope>NUCLEOTIDE SEQUENCE</scope>
    <source>
        <strain evidence="3">KIB01</strain>
    </source>
</reference>
<dbReference type="Pfam" id="PF01693">
    <property type="entry name" value="Cauli_VI"/>
    <property type="match status" value="1"/>
</dbReference>
<accession>A0AAE0CM29</accession>
<comment type="caution">
    <text evidence="3">The sequence shown here is derived from an EMBL/GenBank/DDBJ whole genome shotgun (WGS) entry which is preliminary data.</text>
</comment>
<evidence type="ECO:0000313" key="4">
    <source>
        <dbReference type="Proteomes" id="UP001280121"/>
    </source>
</evidence>
<proteinExistence type="predicted"/>
<gene>
    <name evidence="3" type="ORF">Ddye_009193</name>
</gene>
<name>A0AAE0CM29_9ROSI</name>
<evidence type="ECO:0000259" key="2">
    <source>
        <dbReference type="Pfam" id="PF01693"/>
    </source>
</evidence>
<evidence type="ECO:0000256" key="1">
    <source>
        <dbReference type="SAM" id="Phobius"/>
    </source>
</evidence>
<dbReference type="InterPro" id="IPR009027">
    <property type="entry name" value="Ribosomal_bL9/RNase_H1_N"/>
</dbReference>
<keyword evidence="4" id="KW-1185">Reference proteome</keyword>
<dbReference type="InterPro" id="IPR037056">
    <property type="entry name" value="RNase_H1_N_sf"/>
</dbReference>
<keyword evidence="1" id="KW-0812">Transmembrane</keyword>
<feature type="transmembrane region" description="Helical" evidence="1">
    <location>
        <begin position="80"/>
        <end position="98"/>
    </location>
</feature>
<dbReference type="EMBL" id="JANJYI010000003">
    <property type="protein sequence ID" value="KAK2656141.1"/>
    <property type="molecule type" value="Genomic_DNA"/>
</dbReference>
<feature type="domain" description="Ribonuclease H1 N-terminal" evidence="2">
    <location>
        <begin position="8"/>
        <end position="44"/>
    </location>
</feature>
<organism evidence="3 4">
    <name type="scientific">Dipteronia dyeriana</name>
    <dbReference type="NCBI Taxonomy" id="168575"/>
    <lineage>
        <taxon>Eukaryota</taxon>
        <taxon>Viridiplantae</taxon>
        <taxon>Streptophyta</taxon>
        <taxon>Embryophyta</taxon>
        <taxon>Tracheophyta</taxon>
        <taxon>Spermatophyta</taxon>
        <taxon>Magnoliopsida</taxon>
        <taxon>eudicotyledons</taxon>
        <taxon>Gunneridae</taxon>
        <taxon>Pentapetalae</taxon>
        <taxon>rosids</taxon>
        <taxon>malvids</taxon>
        <taxon>Sapindales</taxon>
        <taxon>Sapindaceae</taxon>
        <taxon>Hippocastanoideae</taxon>
        <taxon>Acereae</taxon>
        <taxon>Dipteronia</taxon>
    </lineage>
</organism>
<dbReference type="InterPro" id="IPR011320">
    <property type="entry name" value="RNase_H1_N"/>
</dbReference>
<sequence length="99" mass="11073">MEKNSVHVVLKGRKTGVFTSWPECHEQVVDFLGASYKRFNSADETYKAISSPSVHPSHSWPQSSVNVAEKIYEQGESSGVMLFLFLLVFILEVIVGKIV</sequence>
<keyword evidence="1" id="KW-0472">Membrane</keyword>
<dbReference type="SUPFAM" id="SSF55658">
    <property type="entry name" value="L9 N-domain-like"/>
    <property type="match status" value="1"/>
</dbReference>
<dbReference type="Gene3D" id="3.40.970.10">
    <property type="entry name" value="Ribonuclease H1, N-terminal domain"/>
    <property type="match status" value="1"/>
</dbReference>
<evidence type="ECO:0000313" key="3">
    <source>
        <dbReference type="EMBL" id="KAK2656141.1"/>
    </source>
</evidence>
<protein>
    <recommendedName>
        <fullName evidence="2">Ribonuclease H1 N-terminal domain-containing protein</fullName>
    </recommendedName>
</protein>
<keyword evidence="1" id="KW-1133">Transmembrane helix</keyword>
<dbReference type="AlphaFoldDB" id="A0AAE0CM29"/>